<organism evidence="7 8">
    <name type="scientific">Panacibacter microcysteis</name>
    <dbReference type="NCBI Taxonomy" id="2793269"/>
    <lineage>
        <taxon>Bacteria</taxon>
        <taxon>Pseudomonadati</taxon>
        <taxon>Bacteroidota</taxon>
        <taxon>Chitinophagia</taxon>
        <taxon>Chitinophagales</taxon>
        <taxon>Chitinophagaceae</taxon>
        <taxon>Panacibacter</taxon>
    </lineage>
</organism>
<evidence type="ECO:0000256" key="2">
    <source>
        <dbReference type="ARBA" id="ARBA00023136"/>
    </source>
</evidence>
<dbReference type="GO" id="GO:0009279">
    <property type="term" value="C:cell outer membrane"/>
    <property type="evidence" value="ECO:0007669"/>
    <property type="project" value="UniProtKB-SubCell"/>
</dbReference>
<evidence type="ECO:0000256" key="1">
    <source>
        <dbReference type="ARBA" id="ARBA00004442"/>
    </source>
</evidence>
<feature type="region of interest" description="Disordered" evidence="4">
    <location>
        <begin position="795"/>
        <end position="818"/>
    </location>
</feature>
<accession>A0A931EAU2</accession>
<dbReference type="PANTHER" id="PTHR40980">
    <property type="entry name" value="PLUG DOMAIN-CONTAINING PROTEIN"/>
    <property type="match status" value="1"/>
</dbReference>
<protein>
    <submittedName>
        <fullName evidence="7">TonB-dependent receptor</fullName>
    </submittedName>
</protein>
<evidence type="ECO:0000313" key="8">
    <source>
        <dbReference type="Proteomes" id="UP000628448"/>
    </source>
</evidence>
<dbReference type="InterPro" id="IPR013783">
    <property type="entry name" value="Ig-like_fold"/>
</dbReference>
<dbReference type="Gene3D" id="2.60.40.10">
    <property type="entry name" value="Immunoglobulins"/>
    <property type="match status" value="1"/>
</dbReference>
<keyword evidence="8" id="KW-1185">Reference proteome</keyword>
<dbReference type="PANTHER" id="PTHR40980:SF4">
    <property type="entry name" value="TONB-DEPENDENT RECEPTOR-LIKE BETA-BARREL DOMAIN-CONTAINING PROTEIN"/>
    <property type="match status" value="1"/>
</dbReference>
<sequence length="818" mass="91742">MKKIYLLTVFLCALFVAKAQSPVKITGNIQTAEKKALEAVTVSLLRAKDSVLVKMEITDKNGAFEFANIIAGKYLLVADAIGFEKLYKPVAAENSHVHEEMLLTASAQVLSGVSVTARRPLVENRIDKTVVNVDASPTNTGLSAMEVLEKSPGVTVNNDGAISLKGKQGVRIFIDGKPAYLSGQDLTNFLKNMSSSQLDQIEIMSQPSAKYDASGNTGIINIKTKKNASNGFNGNFSTSAIFAKYFKNTNNINVNWRKGKTNYYANYGFSYWEGFNDISINRSLRADRNTPFNRYSEQSTFGRFSGYPHNFKIGADYYASKKTTLGVAVNGLFDSRKFKSTGRANIYDSLKQFVQYNDAVSETNDPWNNIGINLNLQQKIGEKGQEVSVDADYILYRTKGKQYSYNYLYNPDNTLSEDPFLLNGYLPANIDIYSLKSDYKLPLKKNATFEAGIKLSYVKTDNDAQYTVYDGNNDKWVNDETRSNHFIYKENINAAYINLQKQIKKFGVQLGLRAEQTIAEGNQLSKNIAFKRNYTKLFPTAYFSYQLNDNNTLGLSYGRRIERPGYQDLNPFQYQLDRYTYREGNPNLQPQFSHNIEASYNYKGALNVSVNYTTVSDIINDVLITTQQPGDSNYTTFQTKQNIASNKNIGLAVSYSAKLAKWWSISVSANVFNNHYKGTIDGEAIDLGLTSYQANLSNQFTFNKGWTAEVSGFYLAKNLESSAILSLPMGMFSVGGGKKILKDKGSIRVNIRDPFYLMSFRGSTDLNRGYTQIHSYWDNRRAIITFTYRFGKNTGTAPRRRTTGADAEQNRVNTGGQQ</sequence>
<evidence type="ECO:0000256" key="5">
    <source>
        <dbReference type="SAM" id="SignalP"/>
    </source>
</evidence>
<keyword evidence="5" id="KW-0732">Signal</keyword>
<name>A0A931EAU2_9BACT</name>
<proteinExistence type="predicted"/>
<dbReference type="Pfam" id="PF13715">
    <property type="entry name" value="CarbopepD_reg_2"/>
    <property type="match status" value="1"/>
</dbReference>
<dbReference type="AlphaFoldDB" id="A0A931EAU2"/>
<dbReference type="InterPro" id="IPR036942">
    <property type="entry name" value="Beta-barrel_TonB_sf"/>
</dbReference>
<dbReference type="RefSeq" id="WP_196991596.1">
    <property type="nucleotide sequence ID" value="NZ_JADWYR010000002.1"/>
</dbReference>
<comment type="caution">
    <text evidence="7">The sequence shown here is derived from an EMBL/GenBank/DDBJ whole genome shotgun (WGS) entry which is preliminary data.</text>
</comment>
<comment type="subcellular location">
    <subcellularLocation>
        <location evidence="1">Cell outer membrane</location>
    </subcellularLocation>
</comment>
<feature type="chain" id="PRO_5037394121" evidence="5">
    <location>
        <begin position="20"/>
        <end position="818"/>
    </location>
</feature>
<evidence type="ECO:0000256" key="3">
    <source>
        <dbReference type="ARBA" id="ARBA00023237"/>
    </source>
</evidence>
<dbReference type="Pfam" id="PF14905">
    <property type="entry name" value="OMP_b-brl_3"/>
    <property type="match status" value="1"/>
</dbReference>
<feature type="signal peptide" evidence="5">
    <location>
        <begin position="1"/>
        <end position="19"/>
    </location>
</feature>
<dbReference type="Gene3D" id="2.40.170.20">
    <property type="entry name" value="TonB-dependent receptor, beta-barrel domain"/>
    <property type="match status" value="1"/>
</dbReference>
<keyword evidence="2" id="KW-0472">Membrane</keyword>
<keyword evidence="3" id="KW-0998">Cell outer membrane</keyword>
<reference evidence="7" key="1">
    <citation type="submission" date="2020-11" db="EMBL/GenBank/DDBJ databases">
        <title>Bacterial whole genome sequence for Panacibacter sp. DH6.</title>
        <authorList>
            <person name="Le V."/>
            <person name="Ko S."/>
            <person name="Ahn C.-Y."/>
            <person name="Oh H.-M."/>
        </authorList>
    </citation>
    <scope>NUCLEOTIDE SEQUENCE</scope>
    <source>
        <strain evidence="7">DH6</strain>
    </source>
</reference>
<dbReference type="SUPFAM" id="SSF49478">
    <property type="entry name" value="Cna protein B-type domain"/>
    <property type="match status" value="1"/>
</dbReference>
<evidence type="ECO:0000313" key="7">
    <source>
        <dbReference type="EMBL" id="MBG9377514.1"/>
    </source>
</evidence>
<dbReference type="InterPro" id="IPR041700">
    <property type="entry name" value="OMP_b-brl_3"/>
</dbReference>
<dbReference type="Gene3D" id="2.170.130.10">
    <property type="entry name" value="TonB-dependent receptor, plug domain"/>
    <property type="match status" value="1"/>
</dbReference>
<feature type="domain" description="Outer membrane protein beta-barrel" evidence="6">
    <location>
        <begin position="379"/>
        <end position="788"/>
    </location>
</feature>
<dbReference type="InterPro" id="IPR037066">
    <property type="entry name" value="Plug_dom_sf"/>
</dbReference>
<keyword evidence="7" id="KW-0675">Receptor</keyword>
<evidence type="ECO:0000259" key="6">
    <source>
        <dbReference type="Pfam" id="PF14905"/>
    </source>
</evidence>
<dbReference type="SUPFAM" id="SSF56935">
    <property type="entry name" value="Porins"/>
    <property type="match status" value="1"/>
</dbReference>
<dbReference type="Proteomes" id="UP000628448">
    <property type="component" value="Unassembled WGS sequence"/>
</dbReference>
<evidence type="ECO:0000256" key="4">
    <source>
        <dbReference type="SAM" id="MobiDB-lite"/>
    </source>
</evidence>
<dbReference type="EMBL" id="JADWYR010000002">
    <property type="protein sequence ID" value="MBG9377514.1"/>
    <property type="molecule type" value="Genomic_DNA"/>
</dbReference>
<gene>
    <name evidence="7" type="ORF">I5907_14820</name>
</gene>